<name>A0A9E7D1U1_9HYPH</name>
<evidence type="ECO:0000256" key="4">
    <source>
        <dbReference type="ARBA" id="ARBA00023136"/>
    </source>
</evidence>
<keyword evidence="3" id="KW-1133">Transmembrane helix</keyword>
<gene>
    <name evidence="6" type="ORF">K9D25_10965</name>
</gene>
<protein>
    <submittedName>
        <fullName evidence="6">YkvA family protein</fullName>
    </submittedName>
</protein>
<dbReference type="Pfam" id="PF06803">
    <property type="entry name" value="DUF1232"/>
    <property type="match status" value="1"/>
</dbReference>
<comment type="subcellular location">
    <subcellularLocation>
        <location evidence="1">Endomembrane system</location>
        <topology evidence="1">Multi-pass membrane protein</topology>
    </subcellularLocation>
</comment>
<dbReference type="GO" id="GO:0012505">
    <property type="term" value="C:endomembrane system"/>
    <property type="evidence" value="ECO:0007669"/>
    <property type="project" value="UniProtKB-SubCell"/>
</dbReference>
<feature type="domain" description="DUF1232" evidence="5">
    <location>
        <begin position="75"/>
        <end position="109"/>
    </location>
</feature>
<sequence length="137" mass="14282">MSQRADPALDADLLDAAPLGTEREGLSGASAADEARVRAGFWPKLAGALSRIPFAEDAAAAYYCALDTQTPTRVRALLFGALAYFLLPTDAVPDVFVGLGFTDDAAVLATALNLLASHIGADHRTAAKSALARLRAR</sequence>
<accession>A0A9E7D1U1</accession>
<evidence type="ECO:0000313" key="6">
    <source>
        <dbReference type="EMBL" id="UOK69292.1"/>
    </source>
</evidence>
<keyword evidence="4" id="KW-0472">Membrane</keyword>
<evidence type="ECO:0000313" key="7">
    <source>
        <dbReference type="Proteomes" id="UP000831684"/>
    </source>
</evidence>
<keyword evidence="2" id="KW-0812">Transmembrane</keyword>
<dbReference type="InterPro" id="IPR010652">
    <property type="entry name" value="DUF1232"/>
</dbReference>
<proteinExistence type="predicted"/>
<organism evidence="6 7">
    <name type="scientific">Ancylobacter polymorphus</name>
    <dbReference type="NCBI Taxonomy" id="223390"/>
    <lineage>
        <taxon>Bacteria</taxon>
        <taxon>Pseudomonadati</taxon>
        <taxon>Pseudomonadota</taxon>
        <taxon>Alphaproteobacteria</taxon>
        <taxon>Hyphomicrobiales</taxon>
        <taxon>Xanthobacteraceae</taxon>
        <taxon>Ancylobacter</taxon>
    </lineage>
</organism>
<dbReference type="RefSeq" id="WP_244375171.1">
    <property type="nucleotide sequence ID" value="NZ_CP083239.1"/>
</dbReference>
<evidence type="ECO:0000259" key="5">
    <source>
        <dbReference type="Pfam" id="PF06803"/>
    </source>
</evidence>
<evidence type="ECO:0000256" key="2">
    <source>
        <dbReference type="ARBA" id="ARBA00022692"/>
    </source>
</evidence>
<evidence type="ECO:0000256" key="1">
    <source>
        <dbReference type="ARBA" id="ARBA00004127"/>
    </source>
</evidence>
<dbReference type="Proteomes" id="UP000831684">
    <property type="component" value="Chromosome"/>
</dbReference>
<dbReference type="AlphaFoldDB" id="A0A9E7D1U1"/>
<dbReference type="KEGG" id="apol:K9D25_10965"/>
<evidence type="ECO:0000256" key="3">
    <source>
        <dbReference type="ARBA" id="ARBA00022989"/>
    </source>
</evidence>
<reference evidence="6" key="1">
    <citation type="submission" date="2021-09" db="EMBL/GenBank/DDBJ databases">
        <title>Network and meta-omics reveal the key degrader and cooperation patterns in an efficient 1,4-dioxane-degrading microbial community.</title>
        <authorList>
            <person name="Dai C."/>
        </authorList>
    </citation>
    <scope>NUCLEOTIDE SEQUENCE</scope>
    <source>
        <strain evidence="6">ZM13</strain>
    </source>
</reference>
<dbReference type="EMBL" id="CP083239">
    <property type="protein sequence ID" value="UOK69292.1"/>
    <property type="molecule type" value="Genomic_DNA"/>
</dbReference>